<evidence type="ECO:0000256" key="1">
    <source>
        <dbReference type="SAM" id="MobiDB-lite"/>
    </source>
</evidence>
<sequence>MHIEVTFPILPREPPRNGVARTTLELIKEDNLPNEEDVSWIISSVGFPVFKMNGFNEYYVLLKDLAHIWGYPSSYQLINKLIKNTAIERNDLLKSTDQDLNLLLLNHELISSKEVKFKLFYTKLSVIYTLVQNKEVFFGGETEGAILQSGSARADEEHVFNESSSTAHSKEVGEGSNKSSDEINIEEVKKSSHKTPEDKITISQVFPHYGIVESHIEMSHSFFNSLNSLAKLNYYKSSPNAYRFLPNNKLTYAEREIINRDNDFSDIQLEDSKRANGKDSRKNIGKKKSTNSFDLNSIDLTESVIPGQGYIQEFNVNHLCKVPSYYITTNNQQAALQPKSGFNMKRINQTSNSSFLFNENLKTSKSVQKLLFSNEADNNNYTKYYYTKSYRGPGSGNYKDASVMNRINRIQTTTDPIRNSHKVSKQLFKPPKVRYNQNLKGLVHDKFSKKVVDRIFAKQRTYTEDYINLEMLHSNAQFNLLVNSYREISEDTWENYYKYKMTDFEQLGASQKERAEIEARDAYIRNYQEWQKGESDRQEKLRTKTERAKQRDERVQMRNLQKQREIEEKRRRRQLEASFNDPFGSNEDDFLKELEEDNAIEDENSEQSEDEADLHVAKPPPTPIETPQLDIQGKFTLPTFHPEIIKLLPADLRDQDQAPIPSIKRVIRYTSTYPDTSNPEILNKLEIIKLPNSNSMGWDNLRKYRE</sequence>
<dbReference type="Proteomes" id="UP000094285">
    <property type="component" value="Unassembled WGS sequence"/>
</dbReference>
<dbReference type="EMBL" id="KV453910">
    <property type="protein sequence ID" value="ODV81185.1"/>
    <property type="molecule type" value="Genomic_DNA"/>
</dbReference>
<evidence type="ECO:0000313" key="3">
    <source>
        <dbReference type="Proteomes" id="UP000094285"/>
    </source>
</evidence>
<dbReference type="RefSeq" id="XP_020066307.1">
    <property type="nucleotide sequence ID" value="XM_020207417.1"/>
</dbReference>
<keyword evidence="3" id="KW-1185">Reference proteome</keyword>
<feature type="compositionally biased region" description="Basic and acidic residues" evidence="1">
    <location>
        <begin position="186"/>
        <end position="196"/>
    </location>
</feature>
<gene>
    <name evidence="2" type="ORF">CANTADRAFT_25409</name>
</gene>
<dbReference type="AlphaFoldDB" id="A0A1E4SNW1"/>
<organism evidence="2 3">
    <name type="scientific">Suhomyces tanzawaensis NRRL Y-17324</name>
    <dbReference type="NCBI Taxonomy" id="984487"/>
    <lineage>
        <taxon>Eukaryota</taxon>
        <taxon>Fungi</taxon>
        <taxon>Dikarya</taxon>
        <taxon>Ascomycota</taxon>
        <taxon>Saccharomycotina</taxon>
        <taxon>Pichiomycetes</taxon>
        <taxon>Debaryomycetaceae</taxon>
        <taxon>Suhomyces</taxon>
    </lineage>
</organism>
<evidence type="ECO:0000313" key="2">
    <source>
        <dbReference type="EMBL" id="ODV81185.1"/>
    </source>
</evidence>
<feature type="compositionally biased region" description="Acidic residues" evidence="1">
    <location>
        <begin position="601"/>
        <end position="612"/>
    </location>
</feature>
<proteinExistence type="predicted"/>
<dbReference type="GeneID" id="30981554"/>
<protein>
    <submittedName>
        <fullName evidence="2">Uncharacterized protein</fullName>
    </submittedName>
</protein>
<dbReference type="OrthoDB" id="4091342at2759"/>
<name>A0A1E4SNW1_9ASCO</name>
<feature type="region of interest" description="Disordered" evidence="1">
    <location>
        <begin position="601"/>
        <end position="624"/>
    </location>
</feature>
<accession>A0A1E4SNW1</accession>
<feature type="compositionally biased region" description="Basic and acidic residues" evidence="1">
    <location>
        <begin position="534"/>
        <end position="569"/>
    </location>
</feature>
<reference evidence="3" key="1">
    <citation type="submission" date="2016-05" db="EMBL/GenBank/DDBJ databases">
        <title>Comparative genomics of biotechnologically important yeasts.</title>
        <authorList>
            <consortium name="DOE Joint Genome Institute"/>
            <person name="Riley R."/>
            <person name="Haridas S."/>
            <person name="Wolfe K.H."/>
            <person name="Lopes M.R."/>
            <person name="Hittinger C.T."/>
            <person name="Goker M."/>
            <person name="Salamov A."/>
            <person name="Wisecaver J."/>
            <person name="Long T.M."/>
            <person name="Aerts A.L."/>
            <person name="Barry K."/>
            <person name="Choi C."/>
            <person name="Clum A."/>
            <person name="Coughlan A.Y."/>
            <person name="Deshpande S."/>
            <person name="Douglass A.P."/>
            <person name="Hanson S.J."/>
            <person name="Klenk H.-P."/>
            <person name="Labutti K."/>
            <person name="Lapidus A."/>
            <person name="Lindquist E."/>
            <person name="Lipzen A."/>
            <person name="Meier-Kolthoff J.P."/>
            <person name="Ohm R.A."/>
            <person name="Otillar R.P."/>
            <person name="Pangilinan J."/>
            <person name="Peng Y."/>
            <person name="Rokas A."/>
            <person name="Rosa C.A."/>
            <person name="Scheuner C."/>
            <person name="Sibirny A.A."/>
            <person name="Slot J.C."/>
            <person name="Stielow J.B."/>
            <person name="Sun H."/>
            <person name="Kurtzman C.P."/>
            <person name="Blackwell M."/>
            <person name="Grigoriev I.V."/>
            <person name="Jeffries T.W."/>
        </authorList>
    </citation>
    <scope>NUCLEOTIDE SEQUENCE [LARGE SCALE GENOMIC DNA]</scope>
    <source>
        <strain evidence="3">NRRL Y-17324</strain>
    </source>
</reference>
<feature type="region of interest" description="Disordered" evidence="1">
    <location>
        <begin position="157"/>
        <end position="196"/>
    </location>
</feature>
<feature type="region of interest" description="Disordered" evidence="1">
    <location>
        <begin position="534"/>
        <end position="588"/>
    </location>
</feature>